<evidence type="ECO:0000256" key="1">
    <source>
        <dbReference type="ARBA" id="ARBA00022649"/>
    </source>
</evidence>
<proteinExistence type="predicted"/>
<sequence length="103" mass="11508">MARIEVAPEVAGDLDRIVDHLTRHDASHVDERVAGLIDAIEVLTHSPLMGRPVRQDLRELIVGRASEGYLILYRYVPEIDTAFVLAVRGQRKAGYANRDDTDS</sequence>
<protein>
    <submittedName>
        <fullName evidence="2">ParE-like toxin of type II ParDE toxin-antitoxin system</fullName>
    </submittedName>
</protein>
<dbReference type="EMBL" id="SLWX01000003">
    <property type="protein sequence ID" value="TCO77313.1"/>
    <property type="molecule type" value="Genomic_DNA"/>
</dbReference>
<evidence type="ECO:0000313" key="3">
    <source>
        <dbReference type="Proteomes" id="UP000294980"/>
    </source>
</evidence>
<dbReference type="AlphaFoldDB" id="A0A4R2KU41"/>
<dbReference type="RefSeq" id="WP_117316952.1">
    <property type="nucleotide sequence ID" value="NZ_QQSW01000007.1"/>
</dbReference>
<name>A0A4R2KU41_9GAMM</name>
<evidence type="ECO:0000313" key="2">
    <source>
        <dbReference type="EMBL" id="TCO77313.1"/>
    </source>
</evidence>
<accession>A0A4R2KU41</accession>
<gene>
    <name evidence="2" type="ORF">EV688_103330</name>
</gene>
<keyword evidence="1" id="KW-1277">Toxin-antitoxin system</keyword>
<dbReference type="InterPro" id="IPR007712">
    <property type="entry name" value="RelE/ParE_toxin"/>
</dbReference>
<dbReference type="Proteomes" id="UP000294980">
    <property type="component" value="Unassembled WGS sequence"/>
</dbReference>
<comment type="caution">
    <text evidence="2">The sequence shown here is derived from an EMBL/GenBank/DDBJ whole genome shotgun (WGS) entry which is preliminary data.</text>
</comment>
<dbReference type="Gene3D" id="3.30.2310.20">
    <property type="entry name" value="RelE-like"/>
    <property type="match status" value="1"/>
</dbReference>
<dbReference type="OrthoDB" id="121597at2"/>
<organism evidence="2 3">
    <name type="scientific">Chromatocurvus halotolerans</name>
    <dbReference type="NCBI Taxonomy" id="1132028"/>
    <lineage>
        <taxon>Bacteria</taxon>
        <taxon>Pseudomonadati</taxon>
        <taxon>Pseudomonadota</taxon>
        <taxon>Gammaproteobacteria</taxon>
        <taxon>Cellvibrionales</taxon>
        <taxon>Halieaceae</taxon>
        <taxon>Chromatocurvus</taxon>
    </lineage>
</organism>
<reference evidence="2 3" key="1">
    <citation type="submission" date="2019-03" db="EMBL/GenBank/DDBJ databases">
        <title>Genomic Encyclopedia of Type Strains, Phase IV (KMG-IV): sequencing the most valuable type-strain genomes for metagenomic binning, comparative biology and taxonomic classification.</title>
        <authorList>
            <person name="Goeker M."/>
        </authorList>
    </citation>
    <scope>NUCLEOTIDE SEQUENCE [LARGE SCALE GENOMIC DNA]</scope>
    <source>
        <strain evidence="2 3">DSM 23344</strain>
    </source>
</reference>
<dbReference type="Pfam" id="PF05016">
    <property type="entry name" value="ParE_toxin"/>
    <property type="match status" value="1"/>
</dbReference>
<keyword evidence="3" id="KW-1185">Reference proteome</keyword>
<dbReference type="InterPro" id="IPR035093">
    <property type="entry name" value="RelE/ParE_toxin_dom_sf"/>
</dbReference>